<dbReference type="HAMAP" id="MF_00652">
    <property type="entry name" value="UPF0246"/>
    <property type="match status" value="1"/>
</dbReference>
<dbReference type="NCBIfam" id="NF002542">
    <property type="entry name" value="PRK02101.1-3"/>
    <property type="match status" value="1"/>
</dbReference>
<dbReference type="PANTHER" id="PTHR30283">
    <property type="entry name" value="PEROXIDE STRESS RESPONSE PROTEIN YAAA"/>
    <property type="match status" value="1"/>
</dbReference>
<dbReference type="EMBL" id="JBFBVU010000003">
    <property type="protein sequence ID" value="MEV8466095.1"/>
    <property type="molecule type" value="Genomic_DNA"/>
</dbReference>
<proteinExistence type="inferred from homology"/>
<gene>
    <name evidence="2" type="primary">yaaA</name>
    <name evidence="2" type="ORF">AB0T83_04755</name>
</gene>
<organism evidence="2 3">
    <name type="scientific">Meridianimarinicoccus marinus</name>
    <dbReference type="NCBI Taxonomy" id="3231483"/>
    <lineage>
        <taxon>Bacteria</taxon>
        <taxon>Pseudomonadati</taxon>
        <taxon>Pseudomonadota</taxon>
        <taxon>Alphaproteobacteria</taxon>
        <taxon>Rhodobacterales</taxon>
        <taxon>Paracoccaceae</taxon>
        <taxon>Meridianimarinicoccus</taxon>
    </lineage>
</organism>
<dbReference type="RefSeq" id="WP_366191920.1">
    <property type="nucleotide sequence ID" value="NZ_JBFBVU010000003.1"/>
</dbReference>
<dbReference type="Pfam" id="PF03883">
    <property type="entry name" value="H2O2_YaaD"/>
    <property type="match status" value="1"/>
</dbReference>
<keyword evidence="3" id="KW-1185">Reference proteome</keyword>
<dbReference type="PANTHER" id="PTHR30283:SF4">
    <property type="entry name" value="PEROXIDE STRESS RESISTANCE PROTEIN YAAA"/>
    <property type="match status" value="1"/>
</dbReference>
<dbReference type="Proteomes" id="UP001553161">
    <property type="component" value="Unassembled WGS sequence"/>
</dbReference>
<sequence>MLVVVSPAKRLDWAAVDAPVATAPDFQGDATYLAGVAGKLSKPQLEKLMSISPKLAALNHDRFRAFHAAPEADVTRPAMHAFAGDTYQGLDAASLDADAQSYARDHLRILSGLYGVLRPFDGIQPYRLEMGSRLKTRAGGTLYAYWGDRIAGALAAQAEVTGSRVLVNCASVEYFSAVDLAALNLPVVTPVFMETRGGAPRIVSFYAKKARGAMARFIVENRLRDAEALRDFNTGGYAYDAGRSTPDKPVFLRDEAAALAA</sequence>
<evidence type="ECO:0000256" key="1">
    <source>
        <dbReference type="HAMAP-Rule" id="MF_00652"/>
    </source>
</evidence>
<evidence type="ECO:0000313" key="3">
    <source>
        <dbReference type="Proteomes" id="UP001553161"/>
    </source>
</evidence>
<reference evidence="2 3" key="1">
    <citation type="submission" date="2024-07" db="EMBL/GenBank/DDBJ databases">
        <authorList>
            <person name="Kang M."/>
        </authorList>
    </citation>
    <scope>NUCLEOTIDE SEQUENCE [LARGE SCALE GENOMIC DNA]</scope>
    <source>
        <strain evidence="2 3">DFM31</strain>
    </source>
</reference>
<name>A0ABV3L4S8_9RHOB</name>
<protein>
    <recommendedName>
        <fullName evidence="1">UPF0246 protein AB0T83_04755</fullName>
    </recommendedName>
</protein>
<dbReference type="InterPro" id="IPR005583">
    <property type="entry name" value="YaaA"/>
</dbReference>
<comment type="caution">
    <text evidence="2">The sequence shown here is derived from an EMBL/GenBank/DDBJ whole genome shotgun (WGS) entry which is preliminary data.</text>
</comment>
<comment type="similarity">
    <text evidence="1">Belongs to the UPF0246 family.</text>
</comment>
<accession>A0ABV3L4S8</accession>
<evidence type="ECO:0000313" key="2">
    <source>
        <dbReference type="EMBL" id="MEV8466095.1"/>
    </source>
</evidence>